<evidence type="ECO:0000313" key="3">
    <source>
        <dbReference type="Proteomes" id="UP000011115"/>
    </source>
</evidence>
<feature type="region of interest" description="Disordered" evidence="1">
    <location>
        <begin position="1"/>
        <end position="37"/>
    </location>
</feature>
<name>M1DB81_SOLTU</name>
<sequence length="189" mass="21870">MEIEVQCKRKDRYIPPHERRRPKDDEGRRVEEMKENVESCQHIAEEVGEPDLDRHWTQDNFKLESVKLGEPRSNLANRRPGRRSRSNPPLNSARSWVESRHARSFGKLGRAHRTTRQFAEVPPHLALNFMLNVLLGSVTFGEKPEVAKGTRRFAERLFDRLLSAPLNPFCIVTFGGLTLAHRKLSAIRQ</sequence>
<dbReference type="PaxDb" id="4113-PGSC0003DMT400086200"/>
<feature type="region of interest" description="Disordered" evidence="1">
    <location>
        <begin position="67"/>
        <end position="95"/>
    </location>
</feature>
<accession>M1DB81</accession>
<dbReference type="Proteomes" id="UP000011115">
    <property type="component" value="Unassembled WGS sequence"/>
</dbReference>
<feature type="compositionally biased region" description="Low complexity" evidence="1">
    <location>
        <begin position="86"/>
        <end position="95"/>
    </location>
</feature>
<evidence type="ECO:0000256" key="1">
    <source>
        <dbReference type="SAM" id="MobiDB-lite"/>
    </source>
</evidence>
<organism evidence="2 3">
    <name type="scientific">Solanum tuberosum</name>
    <name type="common">Potato</name>
    <dbReference type="NCBI Taxonomy" id="4113"/>
    <lineage>
        <taxon>Eukaryota</taxon>
        <taxon>Viridiplantae</taxon>
        <taxon>Streptophyta</taxon>
        <taxon>Embryophyta</taxon>
        <taxon>Tracheophyta</taxon>
        <taxon>Spermatophyta</taxon>
        <taxon>Magnoliopsida</taxon>
        <taxon>eudicotyledons</taxon>
        <taxon>Gunneridae</taxon>
        <taxon>Pentapetalae</taxon>
        <taxon>asterids</taxon>
        <taxon>lamiids</taxon>
        <taxon>Solanales</taxon>
        <taxon>Solanaceae</taxon>
        <taxon>Solanoideae</taxon>
        <taxon>Solaneae</taxon>
        <taxon>Solanum</taxon>
    </lineage>
</organism>
<keyword evidence="3" id="KW-1185">Reference proteome</keyword>
<dbReference type="EnsemblPlants" id="PGSC0003DMT400086200">
    <property type="protein sequence ID" value="PGSC0003DMT400086200"/>
    <property type="gene ID" value="PGSC0003DMG400035771"/>
</dbReference>
<proteinExistence type="predicted"/>
<reference evidence="3" key="1">
    <citation type="journal article" date="2011" name="Nature">
        <title>Genome sequence and analysis of the tuber crop potato.</title>
        <authorList>
            <consortium name="The Potato Genome Sequencing Consortium"/>
        </authorList>
    </citation>
    <scope>NUCLEOTIDE SEQUENCE [LARGE SCALE GENOMIC DNA]</scope>
    <source>
        <strain evidence="3">cv. DM1-3 516 R44</strain>
    </source>
</reference>
<dbReference type="HOGENOM" id="CLU_1436751_0_0_1"/>
<dbReference type="Gramene" id="PGSC0003DMT400086200">
    <property type="protein sequence ID" value="PGSC0003DMT400086200"/>
    <property type="gene ID" value="PGSC0003DMG400035771"/>
</dbReference>
<protein>
    <submittedName>
        <fullName evidence="2">Uncharacterized protein</fullName>
    </submittedName>
</protein>
<dbReference type="InParanoid" id="M1DB81"/>
<dbReference type="AlphaFoldDB" id="M1DB81"/>
<reference evidence="2" key="2">
    <citation type="submission" date="2015-06" db="UniProtKB">
        <authorList>
            <consortium name="EnsemblPlants"/>
        </authorList>
    </citation>
    <scope>IDENTIFICATION</scope>
    <source>
        <strain evidence="2">DM1-3 516 R44</strain>
    </source>
</reference>
<evidence type="ECO:0000313" key="2">
    <source>
        <dbReference type="EnsemblPlants" id="PGSC0003DMT400086200"/>
    </source>
</evidence>